<evidence type="ECO:0000313" key="4">
    <source>
        <dbReference type="Proteomes" id="UP000276254"/>
    </source>
</evidence>
<dbReference type="GO" id="GO:0006281">
    <property type="term" value="P:DNA repair"/>
    <property type="evidence" value="ECO:0007669"/>
    <property type="project" value="InterPro"/>
</dbReference>
<evidence type="ECO:0000256" key="1">
    <source>
        <dbReference type="ARBA" id="ARBA00022763"/>
    </source>
</evidence>
<accession>A0A494TE15</accession>
<evidence type="ECO:0000313" key="3">
    <source>
        <dbReference type="EMBL" id="AYJ85502.1"/>
    </source>
</evidence>
<dbReference type="OrthoDB" id="9788640at2"/>
<dbReference type="PANTHER" id="PTHR35369">
    <property type="entry name" value="BLR3025 PROTEIN-RELATED"/>
    <property type="match status" value="1"/>
</dbReference>
<dbReference type="AlphaFoldDB" id="A0A494TE15"/>
<dbReference type="SUPFAM" id="SSF56672">
    <property type="entry name" value="DNA/RNA polymerases"/>
    <property type="match status" value="1"/>
</dbReference>
<dbReference type="KEGG" id="spha:D3Y57_04965"/>
<reference evidence="3 4" key="1">
    <citation type="submission" date="2018-09" db="EMBL/GenBank/DDBJ databases">
        <title>Sphingomonas peninsula sp. nov., isolated from fildes peninsula, Antarctic soil.</title>
        <authorList>
            <person name="Yingchao G."/>
        </authorList>
    </citation>
    <scope>NUCLEOTIDE SEQUENCE [LARGE SCALE GENOMIC DNA]</scope>
    <source>
        <strain evidence="3 4">YZ-8</strain>
        <plasmid evidence="3 4">unnamed1</plasmid>
    </source>
</reference>
<dbReference type="InterPro" id="IPR017961">
    <property type="entry name" value="DNA_pol_Y-fam_little_finger"/>
</dbReference>
<sequence>MKRRYLAIYLPFLPSERIRMAGLAPPEGTPFALVEKIRGAMRLTAVDVAALRLGLVPGLTLADSRARVPELVVSDAAPAEDALWLDWLADACDRYSPSVAIDPPQALIIDITGCALEGDIVEDLKKRIIRQGFTANLACAVTPDAAIALAQYGMNGILHLPVAALRVDPEIHTALRRAGLKTIGDLADRPRAPLAARFGTPLPHLLARLLGEQDVHIIPRRVPSPVVVEVRFAEPIARTEDMLSTLENLAHQVAGALIEQSVGGRCFEAALFRSDGHVARLKVETAGPVRDPAILDRLFRERIDALSDPLDPGFGYDLIRLAVRVTEPLAPEQLRLEGGALTDIELGLLIDRLGTRLGKTRIRKFAAADTHIPEQAAFELPIVEVAPVSGWVRSEEGEPPLRPIHLFDPPHRIEVMAGLPDGPPRRFRWRRTSHDITRYEGPERIAAEWWRRRGGHDLGGGGLTRDYYRVEDMRGRRFWVFRHGLQGGSEKVDPGWFLHGIFA</sequence>
<keyword evidence="4" id="KW-1185">Reference proteome</keyword>
<dbReference type="Proteomes" id="UP000276254">
    <property type="component" value="Plasmid unnamed1"/>
</dbReference>
<dbReference type="PANTHER" id="PTHR35369:SF2">
    <property type="entry name" value="BLR3025 PROTEIN"/>
    <property type="match status" value="1"/>
</dbReference>
<feature type="domain" description="DNA polymerase Y-family little finger" evidence="2">
    <location>
        <begin position="226"/>
        <end position="334"/>
    </location>
</feature>
<dbReference type="EMBL" id="CP032828">
    <property type="protein sequence ID" value="AYJ85502.1"/>
    <property type="molecule type" value="Genomic_DNA"/>
</dbReference>
<geneLocation type="plasmid" evidence="3">
    <name>unnamed1</name>
</geneLocation>
<dbReference type="InterPro" id="IPR050356">
    <property type="entry name" value="SulA_CellDiv_inhibitor"/>
</dbReference>
<dbReference type="GO" id="GO:0003684">
    <property type="term" value="F:damaged DNA binding"/>
    <property type="evidence" value="ECO:0007669"/>
    <property type="project" value="InterPro"/>
</dbReference>
<organism evidence="3 4">
    <name type="scientific">Sphingomonas paeninsulae</name>
    <dbReference type="NCBI Taxonomy" id="2319844"/>
    <lineage>
        <taxon>Bacteria</taxon>
        <taxon>Pseudomonadati</taxon>
        <taxon>Pseudomonadota</taxon>
        <taxon>Alphaproteobacteria</taxon>
        <taxon>Sphingomonadales</taxon>
        <taxon>Sphingomonadaceae</taxon>
        <taxon>Sphingomonas</taxon>
    </lineage>
</organism>
<keyword evidence="1" id="KW-0227">DNA damage</keyword>
<protein>
    <submittedName>
        <fullName evidence="3">DNA polymerase Y family protein</fullName>
    </submittedName>
</protein>
<proteinExistence type="predicted"/>
<dbReference type="Pfam" id="PF11799">
    <property type="entry name" value="IMS_C"/>
    <property type="match status" value="1"/>
</dbReference>
<dbReference type="CDD" id="cd03468">
    <property type="entry name" value="PolY_like"/>
    <property type="match status" value="1"/>
</dbReference>
<dbReference type="InterPro" id="IPR043502">
    <property type="entry name" value="DNA/RNA_pol_sf"/>
</dbReference>
<keyword evidence="3" id="KW-0614">Plasmid</keyword>
<name>A0A494TE15_SPHPE</name>
<gene>
    <name evidence="3" type="ORF">D3Y57_04965</name>
</gene>
<evidence type="ECO:0000259" key="2">
    <source>
        <dbReference type="Pfam" id="PF11799"/>
    </source>
</evidence>